<comment type="caution">
    <text evidence="5">The sequence shown here is derived from an EMBL/GenBank/DDBJ whole genome shotgun (WGS) entry which is preliminary data.</text>
</comment>
<feature type="repeat" description="ANK" evidence="3">
    <location>
        <begin position="247"/>
        <end position="279"/>
    </location>
</feature>
<dbReference type="SMART" id="SM00248">
    <property type="entry name" value="ANK"/>
    <property type="match status" value="5"/>
</dbReference>
<evidence type="ECO:0000256" key="3">
    <source>
        <dbReference type="PROSITE-ProRule" id="PRU00023"/>
    </source>
</evidence>
<keyword evidence="1" id="KW-0677">Repeat</keyword>
<dbReference type="PRINTS" id="PR01415">
    <property type="entry name" value="ANKYRIN"/>
</dbReference>
<feature type="compositionally biased region" description="Basic and acidic residues" evidence="4">
    <location>
        <begin position="1269"/>
        <end position="1292"/>
    </location>
</feature>
<dbReference type="InParanoid" id="A0A024FYJ5"/>
<organism evidence="5 6">
    <name type="scientific">Albugo candida</name>
    <dbReference type="NCBI Taxonomy" id="65357"/>
    <lineage>
        <taxon>Eukaryota</taxon>
        <taxon>Sar</taxon>
        <taxon>Stramenopiles</taxon>
        <taxon>Oomycota</taxon>
        <taxon>Peronosporomycetes</taxon>
        <taxon>Albuginales</taxon>
        <taxon>Albuginaceae</taxon>
        <taxon>Albugo</taxon>
    </lineage>
</organism>
<feature type="repeat" description="ANK" evidence="3">
    <location>
        <begin position="348"/>
        <end position="380"/>
    </location>
</feature>
<dbReference type="InterPro" id="IPR036770">
    <property type="entry name" value="Ankyrin_rpt-contain_sf"/>
</dbReference>
<evidence type="ECO:0000256" key="1">
    <source>
        <dbReference type="ARBA" id="ARBA00022737"/>
    </source>
</evidence>
<dbReference type="SUPFAM" id="SSF48403">
    <property type="entry name" value="Ankyrin repeat"/>
    <property type="match status" value="1"/>
</dbReference>
<feature type="compositionally biased region" description="Basic residues" evidence="4">
    <location>
        <begin position="1205"/>
        <end position="1217"/>
    </location>
</feature>
<feature type="repeat" description="ANK" evidence="3">
    <location>
        <begin position="280"/>
        <end position="312"/>
    </location>
</feature>
<evidence type="ECO:0000313" key="6">
    <source>
        <dbReference type="Proteomes" id="UP000053237"/>
    </source>
</evidence>
<sequence>MGNEQSSRSGRSRSEGVFFVSWKNGGYHFAEPSSYKYDKVSRTVCSNLVYTSPPKADGELPNANQLLGNIAVMERGGRLHFPDIVRRLLSAGAVACIFLEHGEEKDPMATQTLFDGFHSSGRQSIPIPIILLSKYHTDCLDRDQPVRVSIELLSSEEAIKHVVPHDLNVAVAVAARAGEVELLKHVLYADTSGAVLEVWMQLFYLTILQGFRLPKAIALCDAVENGHVDCIELLHGFGISLDEQKPNGTSPLMVACSNGNLEAARALLMYRASLDLEDVHGMTALTIAARDNRVMCLKLLIRKGARVNLSTHRTRGTTALHAAARCGHDETVSVLIEAGAGLDIQSPNATTALMEAARAGHLGCVRLLVNAGANVHAVDREGQNAEILARESGQTDIEDYLHERAESESSKDYRRRLDDVISSPDLSIKHLIELVSSTGAFSVDSLIREVTRDPKAVEWILQSRIVYDVLCLLTSPASTEEPLDTLYGCYKSHYICCEIATWYGRSIFVKDSRSNHSGIPQSGTMKEGRLEEEFDLARSYGYLKALFKFLCQPGPLDDVLLVLFCNVVNAYILKHQLGKLLQRFLADDGQSLVPRIIRHIGSDSIRDTIVWLLYSDMSEMGQRSIRSSKILECTFERLCAWQRTLSWGVGTTYQRDSVENICVLVNYILSPPCVYMMEDHAAFVDNNDQSLPLITDQYYPHQHNALLKTLLIGLQSLDVSFGALIDLGFSEIERQARQNCELTVHEGGALSIVMMLMKVLGYHKKKHDFTGVENLAKETHRNVLLSLIPRVDRFVQLCRTIVGPRQDTEGKGTSLNATKGPALLYLITFFRRCVALQSSQLDNILAQSDLMPCLLSCFDAQPNNSLMHHELTDIIRCVLLDPDQKRLPTCPLLNSLFSDKTSILDFVIESFQRQDVQYRGHMTIIANSIFTLANTPAYTGESGHVSCQDIVHEYARKHPDWADFRSTLAKQNLVLTQPLGERNAPLCDGCLSVKEYAVEYVQESPVSDIDYSGYLETLFTGTANHYCKVNNTEDFTAGFLFKKDKMHDHIPIPEPTKVNSFIQFPVPMPFHALTFTITYFGLCRKCGKLWYCDTLNNPNWTTRVKWVIPTSAKKWYSFGLTQGPGSGAHGIQFATKGYKSFIVLCDTWGRQEQWMQALQDAISVLSVNAARRMDAANAMAIDIDNEVDADQWNISPPTDTNEKNRLKKPSTHSKRQRGFTIASVPSDSESALRDSIHTSTKDDTWQPRRALSQEAEPRHHHRAKQHGRIFKEADKESIRAPLEEDPMKTSRESEQQWAAQEGQQHTKKSLTQILRSFKNDSNKLASTIPKMGNSVNSFSAPSIASMVPNPTADSTSNFMEPRNTTSLVSPASFHGTPAKQISASYCTPVSEGIKGTSVGFTLSHSASTSNLTQLQ</sequence>
<dbReference type="PROSITE" id="PS50297">
    <property type="entry name" value="ANK_REP_REGION"/>
    <property type="match status" value="4"/>
</dbReference>
<dbReference type="Gene3D" id="1.25.40.20">
    <property type="entry name" value="Ankyrin repeat-containing domain"/>
    <property type="match status" value="2"/>
</dbReference>
<feature type="compositionally biased region" description="Basic and acidic residues" evidence="4">
    <location>
        <begin position="1230"/>
        <end position="1246"/>
    </location>
</feature>
<protein>
    <submittedName>
        <fullName evidence="5">Uncharacterized protein</fullName>
    </submittedName>
</protein>
<dbReference type="Pfam" id="PF12796">
    <property type="entry name" value="Ank_2"/>
    <property type="match status" value="2"/>
</dbReference>
<evidence type="ECO:0000256" key="2">
    <source>
        <dbReference type="ARBA" id="ARBA00023043"/>
    </source>
</evidence>
<evidence type="ECO:0000313" key="5">
    <source>
        <dbReference type="EMBL" id="CCI39477.1"/>
    </source>
</evidence>
<feature type="compositionally biased region" description="Basic residues" evidence="4">
    <location>
        <begin position="1258"/>
        <end position="1268"/>
    </location>
</feature>
<evidence type="ECO:0000256" key="4">
    <source>
        <dbReference type="SAM" id="MobiDB-lite"/>
    </source>
</evidence>
<dbReference type="PANTHER" id="PTHR24173:SF74">
    <property type="entry name" value="ANKYRIN REPEAT DOMAIN-CONTAINING PROTEIN 16"/>
    <property type="match status" value="1"/>
</dbReference>
<keyword evidence="2 3" id="KW-0040">ANK repeat</keyword>
<proteinExistence type="predicted"/>
<accession>A0A024FYJ5</accession>
<reference evidence="5 6" key="1">
    <citation type="submission" date="2012-05" db="EMBL/GenBank/DDBJ databases">
        <title>Recombination and specialization in a pathogen metapopulation.</title>
        <authorList>
            <person name="Gardiner A."/>
            <person name="Kemen E."/>
            <person name="Schultz-Larsen T."/>
            <person name="MacLean D."/>
            <person name="Van Oosterhout C."/>
            <person name="Jones J.D.G."/>
        </authorList>
    </citation>
    <scope>NUCLEOTIDE SEQUENCE [LARGE SCALE GENOMIC DNA]</scope>
    <source>
        <strain evidence="5 6">Ac Nc2</strain>
    </source>
</reference>
<keyword evidence="6" id="KW-1185">Reference proteome</keyword>
<feature type="repeat" description="ANK" evidence="3">
    <location>
        <begin position="315"/>
        <end position="347"/>
    </location>
</feature>
<name>A0A024FYJ5_9STRA</name>
<dbReference type="Proteomes" id="UP000053237">
    <property type="component" value="Unassembled WGS sequence"/>
</dbReference>
<dbReference type="InterPro" id="IPR002110">
    <property type="entry name" value="Ankyrin_rpt"/>
</dbReference>
<feature type="region of interest" description="Disordered" evidence="4">
    <location>
        <begin position="1190"/>
        <end position="1292"/>
    </location>
</feature>
<dbReference type="STRING" id="65357.A0A024FYJ5"/>
<dbReference type="EMBL" id="CAIX01000002">
    <property type="protein sequence ID" value="CCI39477.1"/>
    <property type="molecule type" value="Genomic_DNA"/>
</dbReference>
<gene>
    <name evidence="5" type="ORF">BN9_002600</name>
</gene>
<dbReference type="PROSITE" id="PS50088">
    <property type="entry name" value="ANK_REPEAT"/>
    <property type="match status" value="4"/>
</dbReference>
<dbReference type="PANTHER" id="PTHR24173">
    <property type="entry name" value="ANKYRIN REPEAT CONTAINING"/>
    <property type="match status" value="1"/>
</dbReference>
<dbReference type="OrthoDB" id="7464126at2759"/>